<keyword evidence="3" id="KW-1185">Reference proteome</keyword>
<gene>
    <name evidence="2" type="ORF">ACFQKB_25805</name>
</gene>
<dbReference type="InterPro" id="IPR021527">
    <property type="entry name" value="DUF2795"/>
</dbReference>
<dbReference type="EMBL" id="JBHSXS010000017">
    <property type="protein sequence ID" value="MFC6883197.1"/>
    <property type="molecule type" value="Genomic_DNA"/>
</dbReference>
<dbReference type="Proteomes" id="UP001596380">
    <property type="component" value="Unassembled WGS sequence"/>
</dbReference>
<evidence type="ECO:0000313" key="2">
    <source>
        <dbReference type="EMBL" id="MFC6883197.1"/>
    </source>
</evidence>
<protein>
    <submittedName>
        <fullName evidence="2">DUF2795 domain-containing protein</fullName>
    </submittedName>
</protein>
<organism evidence="2 3">
    <name type="scientific">Actinomadura yumaensis</name>
    <dbReference type="NCBI Taxonomy" id="111807"/>
    <lineage>
        <taxon>Bacteria</taxon>
        <taxon>Bacillati</taxon>
        <taxon>Actinomycetota</taxon>
        <taxon>Actinomycetes</taxon>
        <taxon>Streptosporangiales</taxon>
        <taxon>Thermomonosporaceae</taxon>
        <taxon>Actinomadura</taxon>
    </lineage>
</organism>
<proteinExistence type="predicted"/>
<evidence type="ECO:0000256" key="1">
    <source>
        <dbReference type="SAM" id="MobiDB-lite"/>
    </source>
</evidence>
<dbReference type="Pfam" id="PF11387">
    <property type="entry name" value="DUF2795"/>
    <property type="match status" value="1"/>
</dbReference>
<feature type="compositionally biased region" description="Basic and acidic residues" evidence="1">
    <location>
        <begin position="1"/>
        <end position="13"/>
    </location>
</feature>
<evidence type="ECO:0000313" key="3">
    <source>
        <dbReference type="Proteomes" id="UP001596380"/>
    </source>
</evidence>
<sequence length="142" mass="15129">MPDKSDKHGPRLDDEMEHETEGLVRGGHATHAEEWNETEPASAGTPWDPTAPQDPTVPSSSRQEGSPPGMSAADVEERSALARLLAGVSYPATPATLVEHVAGAADTPDGAVAALETLPDREYENVADVAEELGYGREDRRF</sequence>
<name>A0ABW2CNY6_9ACTN</name>
<reference evidence="3" key="1">
    <citation type="journal article" date="2019" name="Int. J. Syst. Evol. Microbiol.">
        <title>The Global Catalogue of Microorganisms (GCM) 10K type strain sequencing project: providing services to taxonomists for standard genome sequencing and annotation.</title>
        <authorList>
            <consortium name="The Broad Institute Genomics Platform"/>
            <consortium name="The Broad Institute Genome Sequencing Center for Infectious Disease"/>
            <person name="Wu L."/>
            <person name="Ma J."/>
        </authorList>
    </citation>
    <scope>NUCLEOTIDE SEQUENCE [LARGE SCALE GENOMIC DNA]</scope>
    <source>
        <strain evidence="3">JCM 3369</strain>
    </source>
</reference>
<feature type="region of interest" description="Disordered" evidence="1">
    <location>
        <begin position="1"/>
        <end position="76"/>
    </location>
</feature>
<comment type="caution">
    <text evidence="2">The sequence shown here is derived from an EMBL/GenBank/DDBJ whole genome shotgun (WGS) entry which is preliminary data.</text>
</comment>
<dbReference type="RefSeq" id="WP_378047177.1">
    <property type="nucleotide sequence ID" value="NZ_JBHSXE010000001.1"/>
</dbReference>
<accession>A0ABW2CNY6</accession>